<sequence>MATHEYSILKNLLRKKSNCMTISKNWYSDRKIIENKSQKQILSV</sequence>
<organism evidence="1 2">
    <name type="scientific">Tannerella forsythia</name>
    <name type="common">Bacteroides forsythus</name>
    <dbReference type="NCBI Taxonomy" id="28112"/>
    <lineage>
        <taxon>Bacteria</taxon>
        <taxon>Pseudomonadati</taxon>
        <taxon>Bacteroidota</taxon>
        <taxon>Bacteroidia</taxon>
        <taxon>Bacteroidales</taxon>
        <taxon>Tannerellaceae</taxon>
        <taxon>Tannerella</taxon>
    </lineage>
</organism>
<dbReference type="AlphaFoldDB" id="A0A1D3UCA0"/>
<gene>
    <name evidence="1" type="ORF">TFUB20_00111</name>
</gene>
<proteinExistence type="predicted"/>
<protein>
    <submittedName>
        <fullName evidence="1">Uncharacterized protein</fullName>
    </submittedName>
</protein>
<name>A0A1D3UCA0_TANFO</name>
<evidence type="ECO:0000313" key="2">
    <source>
        <dbReference type="Proteomes" id="UP000182057"/>
    </source>
</evidence>
<reference evidence="1 2" key="1">
    <citation type="submission" date="2016-09" db="EMBL/GenBank/DDBJ databases">
        <authorList>
            <person name="Capua I."/>
            <person name="De Benedictis P."/>
            <person name="Joannis T."/>
            <person name="Lombin L.H."/>
            <person name="Cattoli G."/>
        </authorList>
    </citation>
    <scope>NUCLEOTIDE SEQUENCE [LARGE SCALE GENOMIC DNA]</scope>
    <source>
        <strain evidence="1 2">UB20</strain>
    </source>
</reference>
<dbReference type="EMBL" id="FMMM01000012">
    <property type="protein sequence ID" value="SCQ17746.1"/>
    <property type="molecule type" value="Genomic_DNA"/>
</dbReference>
<accession>A0A1D3UCA0</accession>
<evidence type="ECO:0000313" key="1">
    <source>
        <dbReference type="EMBL" id="SCQ17746.1"/>
    </source>
</evidence>
<dbReference type="Proteomes" id="UP000182057">
    <property type="component" value="Unassembled WGS sequence"/>
</dbReference>